<keyword evidence="2" id="KW-1185">Reference proteome</keyword>
<reference evidence="1 2" key="1">
    <citation type="submission" date="2021-06" db="EMBL/GenBank/DDBJ databases">
        <authorList>
            <person name="Palmer J.M."/>
        </authorList>
    </citation>
    <scope>NUCLEOTIDE SEQUENCE [LARGE SCALE GENOMIC DNA]</scope>
    <source>
        <strain evidence="1 2">GA_2019</strain>
        <tissue evidence="1">Muscle</tissue>
    </source>
</reference>
<evidence type="ECO:0000313" key="2">
    <source>
        <dbReference type="Proteomes" id="UP001476798"/>
    </source>
</evidence>
<comment type="caution">
    <text evidence="1">The sequence shown here is derived from an EMBL/GenBank/DDBJ whole genome shotgun (WGS) entry which is preliminary data.</text>
</comment>
<protein>
    <submittedName>
        <fullName evidence="1">Uncharacterized protein</fullName>
    </submittedName>
</protein>
<sequence>MPPLTAEIEHSDSKDLFDTVNRSDRWVVASVTRGLGVRLQTHQTSAMDCAPCFPQNKIESSKHIILLPSDVKLPNSFCTVITSNCRRVGTKKARCRSKAGVSVLF</sequence>
<dbReference type="Proteomes" id="UP001476798">
    <property type="component" value="Unassembled WGS sequence"/>
</dbReference>
<proteinExistence type="predicted"/>
<accession>A0ABV0PFR7</accession>
<evidence type="ECO:0000313" key="1">
    <source>
        <dbReference type="EMBL" id="MEQ2182290.1"/>
    </source>
</evidence>
<name>A0ABV0PFR7_9TELE</name>
<gene>
    <name evidence="1" type="ORF">GOODEAATRI_020792</name>
</gene>
<dbReference type="EMBL" id="JAHRIO010071935">
    <property type="protein sequence ID" value="MEQ2182290.1"/>
    <property type="molecule type" value="Genomic_DNA"/>
</dbReference>
<organism evidence="1 2">
    <name type="scientific">Goodea atripinnis</name>
    <dbReference type="NCBI Taxonomy" id="208336"/>
    <lineage>
        <taxon>Eukaryota</taxon>
        <taxon>Metazoa</taxon>
        <taxon>Chordata</taxon>
        <taxon>Craniata</taxon>
        <taxon>Vertebrata</taxon>
        <taxon>Euteleostomi</taxon>
        <taxon>Actinopterygii</taxon>
        <taxon>Neopterygii</taxon>
        <taxon>Teleostei</taxon>
        <taxon>Neoteleostei</taxon>
        <taxon>Acanthomorphata</taxon>
        <taxon>Ovalentaria</taxon>
        <taxon>Atherinomorphae</taxon>
        <taxon>Cyprinodontiformes</taxon>
        <taxon>Goodeidae</taxon>
        <taxon>Goodea</taxon>
    </lineage>
</organism>